<evidence type="ECO:0008006" key="3">
    <source>
        <dbReference type="Google" id="ProtNLM"/>
    </source>
</evidence>
<name>A0A484M8Y8_9ASTE</name>
<reference evidence="1 2" key="1">
    <citation type="submission" date="2018-04" db="EMBL/GenBank/DDBJ databases">
        <authorList>
            <person name="Vogel A."/>
        </authorList>
    </citation>
    <scope>NUCLEOTIDE SEQUENCE [LARGE SCALE GENOMIC DNA]</scope>
</reference>
<accession>A0A484M8Y8</accession>
<proteinExistence type="predicted"/>
<evidence type="ECO:0000313" key="1">
    <source>
        <dbReference type="EMBL" id="VFQ84488.1"/>
    </source>
</evidence>
<dbReference type="AlphaFoldDB" id="A0A484M8Y8"/>
<gene>
    <name evidence="1" type="ORF">CCAM_LOCUS26264</name>
</gene>
<dbReference type="OrthoDB" id="779927at2759"/>
<sequence>MPLRWVRDENPSLAVLVMLTDFEMVTKSVGVKGYGLQKLEIGQEAEGDLLWDRLYLLLLQMLKILEVRRWVVTHDDSLSYEEELVQILAQEVKELRNKKVILVKVLWCNHDVEKATWETKESMRVQFLCPVRRLRPADPQHHRRASNTIETAPPPSPSRSFLLPPACARAVTSSGVFFLSLSLRLKLSSLIEVGVWDKRASLKDVDA</sequence>
<dbReference type="PANTHER" id="PTHR46148:SF44">
    <property type="entry name" value="GAG-POL POLYPROTEIN"/>
    <property type="match status" value="1"/>
</dbReference>
<dbReference type="Proteomes" id="UP000595140">
    <property type="component" value="Unassembled WGS sequence"/>
</dbReference>
<dbReference type="EMBL" id="OOIL02002754">
    <property type="protein sequence ID" value="VFQ84488.1"/>
    <property type="molecule type" value="Genomic_DNA"/>
</dbReference>
<keyword evidence="2" id="KW-1185">Reference proteome</keyword>
<dbReference type="PANTHER" id="PTHR46148">
    <property type="entry name" value="CHROMO DOMAIN-CONTAINING PROTEIN"/>
    <property type="match status" value="1"/>
</dbReference>
<evidence type="ECO:0000313" key="2">
    <source>
        <dbReference type="Proteomes" id="UP000595140"/>
    </source>
</evidence>
<protein>
    <recommendedName>
        <fullName evidence="3">Chromo domain-containing protein</fullName>
    </recommendedName>
</protein>
<organism evidence="1 2">
    <name type="scientific">Cuscuta campestris</name>
    <dbReference type="NCBI Taxonomy" id="132261"/>
    <lineage>
        <taxon>Eukaryota</taxon>
        <taxon>Viridiplantae</taxon>
        <taxon>Streptophyta</taxon>
        <taxon>Embryophyta</taxon>
        <taxon>Tracheophyta</taxon>
        <taxon>Spermatophyta</taxon>
        <taxon>Magnoliopsida</taxon>
        <taxon>eudicotyledons</taxon>
        <taxon>Gunneridae</taxon>
        <taxon>Pentapetalae</taxon>
        <taxon>asterids</taxon>
        <taxon>lamiids</taxon>
        <taxon>Solanales</taxon>
        <taxon>Convolvulaceae</taxon>
        <taxon>Cuscuteae</taxon>
        <taxon>Cuscuta</taxon>
        <taxon>Cuscuta subgen. Grammica</taxon>
        <taxon>Cuscuta sect. Cleistogrammica</taxon>
    </lineage>
</organism>